<dbReference type="EMBL" id="BT086128">
    <property type="protein sequence ID" value="ACR36481.1"/>
    <property type="molecule type" value="mRNA"/>
</dbReference>
<organism evidence="1">
    <name type="scientific">Zea mays</name>
    <name type="common">Maize</name>
    <dbReference type="NCBI Taxonomy" id="4577"/>
    <lineage>
        <taxon>Eukaryota</taxon>
        <taxon>Viridiplantae</taxon>
        <taxon>Streptophyta</taxon>
        <taxon>Embryophyta</taxon>
        <taxon>Tracheophyta</taxon>
        <taxon>Spermatophyta</taxon>
        <taxon>Magnoliopsida</taxon>
        <taxon>Liliopsida</taxon>
        <taxon>Poales</taxon>
        <taxon>Poaceae</taxon>
        <taxon>PACMAD clade</taxon>
        <taxon>Panicoideae</taxon>
        <taxon>Andropogonodae</taxon>
        <taxon>Andropogoneae</taxon>
        <taxon>Tripsacinae</taxon>
        <taxon>Zea</taxon>
    </lineage>
</organism>
<proteinExistence type="evidence at transcript level"/>
<sequence>MSACSLRSVMAVRFLARYPRTRACSFTSDLRARSAFRAKYPLKAFWMTTAAAATRSWPQLHGRTCDSSPAATEGRRAPPSATLFLGLAKLHRLFSAGGKAAHAAFCALRSLSPWCLLPASTFLSHLIARPMAWFS</sequence>
<dbReference type="EMBL" id="BT086580">
    <property type="protein sequence ID" value="ACR36933.1"/>
    <property type="molecule type" value="mRNA"/>
</dbReference>
<evidence type="ECO:0000313" key="1">
    <source>
        <dbReference type="EMBL" id="ACR36481.1"/>
    </source>
</evidence>
<reference evidence="1" key="2">
    <citation type="submission" date="2012-06" db="EMBL/GenBank/DDBJ databases">
        <authorList>
            <person name="Yu Y."/>
            <person name="Currie J."/>
            <person name="Lomeli R."/>
            <person name="Angelova A."/>
            <person name="Collura K."/>
            <person name="Wissotski M."/>
            <person name="Campos D."/>
            <person name="Kudrna D."/>
            <person name="Golser W."/>
            <person name="Ashely E."/>
            <person name="Descour A."/>
            <person name="Fernandes J."/>
            <person name="Soderlund C."/>
            <person name="Walbot V."/>
        </authorList>
    </citation>
    <scope>NUCLEOTIDE SEQUENCE</scope>
    <source>
        <strain evidence="1">B73</strain>
    </source>
</reference>
<name>C4J5N1_MAIZE</name>
<protein>
    <submittedName>
        <fullName evidence="1">Uncharacterized protein</fullName>
    </submittedName>
</protein>
<reference evidence="1" key="1">
    <citation type="journal article" date="2009" name="PLoS Genet.">
        <title>Sequencing, mapping, and analysis of 27,455 maize full-length cDNAs.</title>
        <authorList>
            <person name="Soderlund C."/>
            <person name="Descour A."/>
            <person name="Kudrna D."/>
            <person name="Bomhoff M."/>
            <person name="Boyd L."/>
            <person name="Currie J."/>
            <person name="Angelova A."/>
            <person name="Collura K."/>
            <person name="Wissotski M."/>
            <person name="Ashley E."/>
            <person name="Morrow D."/>
            <person name="Fernandes J."/>
            <person name="Walbot V."/>
            <person name="Yu Y."/>
        </authorList>
    </citation>
    <scope>NUCLEOTIDE SEQUENCE</scope>
    <source>
        <strain evidence="1">B73</strain>
    </source>
</reference>
<dbReference type="AlphaFoldDB" id="C4J5N1"/>
<accession>C4J5N1</accession>